<name>A0A165IVK8_EXIGL</name>
<protein>
    <submittedName>
        <fullName evidence="2">Uncharacterized protein</fullName>
    </submittedName>
</protein>
<dbReference type="AlphaFoldDB" id="A0A165IVK8"/>
<proteinExistence type="predicted"/>
<gene>
    <name evidence="2" type="ORF">EXIGLDRAFT_767597</name>
</gene>
<dbReference type="Proteomes" id="UP000077266">
    <property type="component" value="Unassembled WGS sequence"/>
</dbReference>
<dbReference type="EMBL" id="KV425981">
    <property type="protein sequence ID" value="KZV93936.1"/>
    <property type="molecule type" value="Genomic_DNA"/>
</dbReference>
<sequence length="275" mass="31731">MDTSHDNPFPAAIDGDPPGYRDRSPLEVIDVDALVDDNNQGREVIDVDALDEPVNLRIVCEHWWKANPVREDGSATRETRVQVPYSIDNTFNLSDITPAARRALLLSGFTRDRLWVFRAGVDPHPAFDDPDAGEDREFFEWEDRASNSAVVSFKIKLSGHEIALHTTLTAEELFVDRDWRTLGLLRLFVTVIHRHEVMEFAICYVRRRRIAINDCTVRLRDFSANDLERLGLLAVPLERISDGSNREITYTTRLWVTHREEEHDENEGTLRLWVR</sequence>
<keyword evidence="3" id="KW-1185">Reference proteome</keyword>
<organism evidence="2 3">
    <name type="scientific">Exidia glandulosa HHB12029</name>
    <dbReference type="NCBI Taxonomy" id="1314781"/>
    <lineage>
        <taxon>Eukaryota</taxon>
        <taxon>Fungi</taxon>
        <taxon>Dikarya</taxon>
        <taxon>Basidiomycota</taxon>
        <taxon>Agaricomycotina</taxon>
        <taxon>Agaricomycetes</taxon>
        <taxon>Auriculariales</taxon>
        <taxon>Exidiaceae</taxon>
        <taxon>Exidia</taxon>
    </lineage>
</organism>
<feature type="region of interest" description="Disordered" evidence="1">
    <location>
        <begin position="1"/>
        <end position="21"/>
    </location>
</feature>
<reference evidence="2 3" key="1">
    <citation type="journal article" date="2016" name="Mol. Biol. Evol.">
        <title>Comparative Genomics of Early-Diverging Mushroom-Forming Fungi Provides Insights into the Origins of Lignocellulose Decay Capabilities.</title>
        <authorList>
            <person name="Nagy L.G."/>
            <person name="Riley R."/>
            <person name="Tritt A."/>
            <person name="Adam C."/>
            <person name="Daum C."/>
            <person name="Floudas D."/>
            <person name="Sun H."/>
            <person name="Yadav J.S."/>
            <person name="Pangilinan J."/>
            <person name="Larsson K.H."/>
            <person name="Matsuura K."/>
            <person name="Barry K."/>
            <person name="Labutti K."/>
            <person name="Kuo R."/>
            <person name="Ohm R.A."/>
            <person name="Bhattacharya S.S."/>
            <person name="Shirouzu T."/>
            <person name="Yoshinaga Y."/>
            <person name="Martin F.M."/>
            <person name="Grigoriev I.V."/>
            <person name="Hibbett D.S."/>
        </authorList>
    </citation>
    <scope>NUCLEOTIDE SEQUENCE [LARGE SCALE GENOMIC DNA]</scope>
    <source>
        <strain evidence="2 3">HHB12029</strain>
    </source>
</reference>
<dbReference type="OrthoDB" id="10642672at2759"/>
<evidence type="ECO:0000313" key="3">
    <source>
        <dbReference type="Proteomes" id="UP000077266"/>
    </source>
</evidence>
<evidence type="ECO:0000313" key="2">
    <source>
        <dbReference type="EMBL" id="KZV93936.1"/>
    </source>
</evidence>
<evidence type="ECO:0000256" key="1">
    <source>
        <dbReference type="SAM" id="MobiDB-lite"/>
    </source>
</evidence>
<dbReference type="InParanoid" id="A0A165IVK8"/>
<accession>A0A165IVK8</accession>